<dbReference type="RefSeq" id="WP_144398142.1">
    <property type="nucleotide sequence ID" value="NZ_VJXW01000007.1"/>
</dbReference>
<organism evidence="1 2">
    <name type="scientific">Criibacterium bergeronii</name>
    <dbReference type="NCBI Taxonomy" id="1871336"/>
    <lineage>
        <taxon>Bacteria</taxon>
        <taxon>Bacillati</taxon>
        <taxon>Bacillota</taxon>
        <taxon>Clostridia</taxon>
        <taxon>Peptostreptococcales</taxon>
        <taxon>Filifactoraceae</taxon>
        <taxon>Criibacterium</taxon>
    </lineage>
</organism>
<dbReference type="OrthoDB" id="3035208at2"/>
<dbReference type="AlphaFoldDB" id="A0A552V6V8"/>
<comment type="caution">
    <text evidence="1">The sequence shown here is derived from an EMBL/GenBank/DDBJ whole genome shotgun (WGS) entry which is preliminary data.</text>
</comment>
<accession>A0A552V6V8</accession>
<sequence length="151" mass="17109">MDKPTLKENPYFEIEKTLEEFQKFTGYDMTMFDDRVVEKPWTFVQRATGEKVDGNDVVYLQHHEGEVIIEGTNLSARNLGNMDVAIAILFKWITYLKESLLQISLKADSLGLTTLNGLIANAFNASFFDLGKGDIEVIKGYYDKAAGQIWS</sequence>
<evidence type="ECO:0000313" key="1">
    <source>
        <dbReference type="EMBL" id="TRW26213.1"/>
    </source>
</evidence>
<dbReference type="EMBL" id="VJXW01000007">
    <property type="protein sequence ID" value="TRW26213.1"/>
    <property type="molecule type" value="Genomic_DNA"/>
</dbReference>
<dbReference type="Proteomes" id="UP000319424">
    <property type="component" value="Unassembled WGS sequence"/>
</dbReference>
<protein>
    <submittedName>
        <fullName evidence="1">Uncharacterized protein</fullName>
    </submittedName>
</protein>
<gene>
    <name evidence="1" type="ORF">FL857_05875</name>
</gene>
<name>A0A552V6V8_9FIRM</name>
<reference evidence="1 2" key="1">
    <citation type="submission" date="2019-07" db="EMBL/GenBank/DDBJ databases">
        <title>Criibacterium bergeronii gen. nov., sp. nov. isolated from human clinical samples.</title>
        <authorList>
            <person name="Maheux A.F."/>
            <person name="Boudreau D.K."/>
            <person name="Berube E."/>
            <person name="Brodeur S."/>
            <person name="Bernard K.A."/>
            <person name="Abed J.Y."/>
            <person name="Ducrey E."/>
            <person name="Guay E.F."/>
            <person name="Raymond F."/>
            <person name="Corbeil J."/>
            <person name="Domingo M.-C."/>
            <person name="Roy P.H."/>
            <person name="Boissinot M."/>
            <person name="Tocheva E.I."/>
            <person name="Omar R.F."/>
        </authorList>
    </citation>
    <scope>NUCLEOTIDE SEQUENCE [LARGE SCALE GENOMIC DNA]</scope>
    <source>
        <strain evidence="1 2">CCRI-24246</strain>
    </source>
</reference>
<proteinExistence type="predicted"/>
<evidence type="ECO:0000313" key="2">
    <source>
        <dbReference type="Proteomes" id="UP000319424"/>
    </source>
</evidence>